<name>A0A1D7W120_BREAU</name>
<keyword evidence="1" id="KW-0808">Transferase</keyword>
<dbReference type="eggNOG" id="COG0456">
    <property type="taxonomic scope" value="Bacteria"/>
</dbReference>
<dbReference type="Proteomes" id="UP000094793">
    <property type="component" value="Chromosome"/>
</dbReference>
<accession>A0A1D7W120</accession>
<dbReference type="Pfam" id="PF00583">
    <property type="entry name" value="Acetyltransf_1"/>
    <property type="match status" value="1"/>
</dbReference>
<dbReference type="PATRIC" id="fig|1703.10.peg.980"/>
<gene>
    <name evidence="1" type="ORF">BLSMQ_0958</name>
</gene>
<dbReference type="AlphaFoldDB" id="A0A1D7W120"/>
<reference evidence="2" key="1">
    <citation type="submission" date="2016-09" db="EMBL/GenBank/DDBJ databases">
        <title>Complete Genome Sequence of Brevibacterium linens SMQ-1335.</title>
        <authorList>
            <person name="de Melo A.G."/>
            <person name="Labrie S.J."/>
            <person name="Dumaresq J."/>
            <person name="Roberts R.J."/>
            <person name="Tremblay D.M."/>
            <person name="Moineau S."/>
        </authorList>
    </citation>
    <scope>NUCLEOTIDE SEQUENCE [LARGE SCALE GENOMIC DNA]</scope>
    <source>
        <strain evidence="2">SMQ-1335</strain>
    </source>
</reference>
<dbReference type="Gene3D" id="3.40.630.30">
    <property type="match status" value="1"/>
</dbReference>
<dbReference type="InterPro" id="IPR016181">
    <property type="entry name" value="Acyl_CoA_acyltransferase"/>
</dbReference>
<evidence type="ECO:0000313" key="1">
    <source>
        <dbReference type="EMBL" id="AOP52670.1"/>
    </source>
</evidence>
<evidence type="ECO:0000313" key="2">
    <source>
        <dbReference type="Proteomes" id="UP000094793"/>
    </source>
</evidence>
<dbReference type="PROSITE" id="PS51186">
    <property type="entry name" value="GNAT"/>
    <property type="match status" value="1"/>
</dbReference>
<dbReference type="KEGG" id="blin:BLSMQ_0958"/>
<dbReference type="CDD" id="cd04301">
    <property type="entry name" value="NAT_SF"/>
    <property type="match status" value="1"/>
</dbReference>
<sequence>MTTVSLSVPQAAELPEIGAVLDSWQSDSGPLHLHTGDLGWYSLRGAQATAQALRVWRFGEHIAAIGLLDGEDLLRLSIDPDLSDDDTLAQQIESDVIAASTAVFGPGAAVLEARGAIRLCDRLQARGWDADEPWTTMSRDLSLPVEDPGIRVEIAESDDAEVWTAIHWSAFRGVPYTADDRQRFVERWNEMMSGPFYSQAQSLLGYDDSGLPVAATTVWSAGPDRPGLIEPLAVDRDQQGHGYGKAIAFAAARSLQRLGSSSAAVATPSANTAAVAAYTSAGYVPGAEVRDLRRDG</sequence>
<protein>
    <submittedName>
        <fullName evidence="1">Acetyltransferase</fullName>
    </submittedName>
</protein>
<dbReference type="EMBL" id="CP017150">
    <property type="protein sequence ID" value="AOP52670.1"/>
    <property type="molecule type" value="Genomic_DNA"/>
</dbReference>
<dbReference type="RefSeq" id="WP_009883371.1">
    <property type="nucleotide sequence ID" value="NZ_AAGP01000016.1"/>
</dbReference>
<organism evidence="1 2">
    <name type="scientific">Brevibacterium aurantiacum</name>
    <dbReference type="NCBI Taxonomy" id="273384"/>
    <lineage>
        <taxon>Bacteria</taxon>
        <taxon>Bacillati</taxon>
        <taxon>Actinomycetota</taxon>
        <taxon>Actinomycetes</taxon>
        <taxon>Micrococcales</taxon>
        <taxon>Brevibacteriaceae</taxon>
        <taxon>Brevibacterium</taxon>
    </lineage>
</organism>
<dbReference type="GO" id="GO:0016747">
    <property type="term" value="F:acyltransferase activity, transferring groups other than amino-acyl groups"/>
    <property type="evidence" value="ECO:0007669"/>
    <property type="project" value="InterPro"/>
</dbReference>
<proteinExistence type="predicted"/>
<dbReference type="InterPro" id="IPR000182">
    <property type="entry name" value="GNAT_dom"/>
</dbReference>
<dbReference type="OrthoDB" id="4792644at2"/>
<dbReference type="SUPFAM" id="SSF55729">
    <property type="entry name" value="Acyl-CoA N-acyltransferases (Nat)"/>
    <property type="match status" value="1"/>
</dbReference>